<protein>
    <submittedName>
        <fullName evidence="2">Uncharacterized protein</fullName>
    </submittedName>
</protein>
<dbReference type="Gramene" id="OMERI10G08230.1">
    <property type="protein sequence ID" value="OMERI10G08230.1"/>
    <property type="gene ID" value="OMERI10G08230"/>
</dbReference>
<evidence type="ECO:0000256" key="1">
    <source>
        <dbReference type="SAM" id="MobiDB-lite"/>
    </source>
</evidence>
<evidence type="ECO:0000313" key="3">
    <source>
        <dbReference type="Proteomes" id="UP000008021"/>
    </source>
</evidence>
<dbReference type="EnsemblPlants" id="OMERI10G08230.1">
    <property type="protein sequence ID" value="OMERI10G08230.1"/>
    <property type="gene ID" value="OMERI10G08230"/>
</dbReference>
<sequence>MLRCPLNYFSASSLNSPRRYGSGCWVTVATSGNLPTALVLPPSSPIRSQPIRKEAEALATEDHEIDANRNLSTI</sequence>
<reference evidence="2" key="1">
    <citation type="submission" date="2015-04" db="UniProtKB">
        <authorList>
            <consortium name="EnsemblPlants"/>
        </authorList>
    </citation>
    <scope>IDENTIFICATION</scope>
</reference>
<dbReference type="AlphaFoldDB" id="A0A0E0EY82"/>
<dbReference type="HOGENOM" id="CLU_2691897_0_0_1"/>
<evidence type="ECO:0000313" key="2">
    <source>
        <dbReference type="EnsemblPlants" id="OMERI10G08230.1"/>
    </source>
</evidence>
<organism evidence="2">
    <name type="scientific">Oryza meridionalis</name>
    <dbReference type="NCBI Taxonomy" id="40149"/>
    <lineage>
        <taxon>Eukaryota</taxon>
        <taxon>Viridiplantae</taxon>
        <taxon>Streptophyta</taxon>
        <taxon>Embryophyta</taxon>
        <taxon>Tracheophyta</taxon>
        <taxon>Spermatophyta</taxon>
        <taxon>Magnoliopsida</taxon>
        <taxon>Liliopsida</taxon>
        <taxon>Poales</taxon>
        <taxon>Poaceae</taxon>
        <taxon>BOP clade</taxon>
        <taxon>Oryzoideae</taxon>
        <taxon>Oryzeae</taxon>
        <taxon>Oryzinae</taxon>
        <taxon>Oryza</taxon>
    </lineage>
</organism>
<name>A0A0E0EY82_9ORYZ</name>
<dbReference type="Proteomes" id="UP000008021">
    <property type="component" value="Chromosome 10"/>
</dbReference>
<feature type="region of interest" description="Disordered" evidence="1">
    <location>
        <begin position="53"/>
        <end position="74"/>
    </location>
</feature>
<keyword evidence="3" id="KW-1185">Reference proteome</keyword>
<accession>A0A0E0EY82</accession>
<proteinExistence type="predicted"/>
<feature type="compositionally biased region" description="Basic and acidic residues" evidence="1">
    <location>
        <begin position="53"/>
        <end position="67"/>
    </location>
</feature>
<reference evidence="2" key="2">
    <citation type="submission" date="2018-05" db="EMBL/GenBank/DDBJ databases">
        <title>OmerRS3 (Oryza meridionalis Reference Sequence Version 3).</title>
        <authorList>
            <person name="Zhang J."/>
            <person name="Kudrna D."/>
            <person name="Lee S."/>
            <person name="Talag J."/>
            <person name="Welchert J."/>
            <person name="Wing R.A."/>
        </authorList>
    </citation>
    <scope>NUCLEOTIDE SEQUENCE [LARGE SCALE GENOMIC DNA]</scope>
    <source>
        <strain evidence="2">cv. OR44</strain>
    </source>
</reference>